<dbReference type="EMBL" id="JBBYAK010000002">
    <property type="protein sequence ID" value="MEL3959453.1"/>
    <property type="molecule type" value="Genomic_DNA"/>
</dbReference>
<proteinExistence type="predicted"/>
<sequence length="96" mass="11687">MKIEISKPTLNHLMNKYPHLTESIIQYFFFCGEIKRETIKIYPLNKFEHMYKHYYVLHIPKMVAKEFMVDEVLDLIPDEDGIYIRYRLVDKMNNLS</sequence>
<evidence type="ECO:0000313" key="2">
    <source>
        <dbReference type="Proteomes" id="UP001459714"/>
    </source>
</evidence>
<gene>
    <name evidence="1" type="ORF">NST17_20080</name>
</gene>
<organism evidence="1 2">
    <name type="scientific">Caldifermentibacillus hisashii</name>
    <dbReference type="NCBI Taxonomy" id="996558"/>
    <lineage>
        <taxon>Bacteria</taxon>
        <taxon>Bacillati</taxon>
        <taxon>Bacillota</taxon>
        <taxon>Bacilli</taxon>
        <taxon>Bacillales</taxon>
        <taxon>Bacillaceae</taxon>
        <taxon>Caldifermentibacillus</taxon>
    </lineage>
</organism>
<reference evidence="1 2" key="1">
    <citation type="submission" date="2024-03" db="EMBL/GenBank/DDBJ databases">
        <title>Bacilli Hybrid Assemblies.</title>
        <authorList>
            <person name="Kovac J."/>
        </authorList>
    </citation>
    <scope>NUCLEOTIDE SEQUENCE [LARGE SCALE GENOMIC DNA]</scope>
    <source>
        <strain evidence="1 2">FSL M8-0022</strain>
    </source>
</reference>
<name>A0ABU9K2X3_9BACI</name>
<evidence type="ECO:0000313" key="1">
    <source>
        <dbReference type="EMBL" id="MEL3959453.1"/>
    </source>
</evidence>
<comment type="caution">
    <text evidence="1">The sequence shown here is derived from an EMBL/GenBank/DDBJ whole genome shotgun (WGS) entry which is preliminary data.</text>
</comment>
<protein>
    <submittedName>
        <fullName evidence="1">Uncharacterized protein</fullName>
    </submittedName>
</protein>
<accession>A0ABU9K2X3</accession>
<dbReference type="RefSeq" id="WP_342021088.1">
    <property type="nucleotide sequence ID" value="NZ_JBBYAK010000002.1"/>
</dbReference>
<keyword evidence="2" id="KW-1185">Reference proteome</keyword>
<dbReference type="Proteomes" id="UP001459714">
    <property type="component" value="Unassembled WGS sequence"/>
</dbReference>